<dbReference type="EMBL" id="BARV01002016">
    <property type="protein sequence ID" value="GAI02040.1"/>
    <property type="molecule type" value="Genomic_DNA"/>
</dbReference>
<dbReference type="InterPro" id="IPR050678">
    <property type="entry name" value="DNA_Partitioning_ATPase"/>
</dbReference>
<comment type="caution">
    <text evidence="2">The sequence shown here is derived from an EMBL/GenBank/DDBJ whole genome shotgun (WGS) entry which is preliminary data.</text>
</comment>
<accession>X1LI56</accession>
<evidence type="ECO:0000259" key="1">
    <source>
        <dbReference type="Pfam" id="PF13614"/>
    </source>
</evidence>
<proteinExistence type="predicted"/>
<reference evidence="2" key="1">
    <citation type="journal article" date="2014" name="Front. Microbiol.">
        <title>High frequency of phylogenetically diverse reductive dehalogenase-homologous genes in deep subseafloor sedimentary metagenomes.</title>
        <authorList>
            <person name="Kawai M."/>
            <person name="Futagami T."/>
            <person name="Toyoda A."/>
            <person name="Takaki Y."/>
            <person name="Nishi S."/>
            <person name="Hori S."/>
            <person name="Arai W."/>
            <person name="Tsubouchi T."/>
            <person name="Morono Y."/>
            <person name="Uchiyama I."/>
            <person name="Ito T."/>
            <person name="Fujiyama A."/>
            <person name="Inagaki F."/>
            <person name="Takami H."/>
        </authorList>
    </citation>
    <scope>NUCLEOTIDE SEQUENCE</scope>
    <source>
        <strain evidence="2">Expedition CK06-06</strain>
    </source>
</reference>
<feature type="domain" description="AAA" evidence="1">
    <location>
        <begin position="68"/>
        <end position="243"/>
    </location>
</feature>
<dbReference type="Pfam" id="PF13614">
    <property type="entry name" value="AAA_31"/>
    <property type="match status" value="1"/>
</dbReference>
<dbReference type="AlphaFoldDB" id="X1LI56"/>
<sequence>MVFRSIVNLFRRKKGKREIKKETDFKRVEKEEKLIKKPIEEEIKEVKEEIKTKINEKIKTKVKKKIARVIALTNQKGGVGKSTTAINMSACLAEMGENIVLIDVDPQANTTSGLGVNKYKVDKSIYDAIIGKANIKELVLNTSVEGLSLIPSNINLAGAEIELVNMMMREHRLRKVIEPIRNNYDFIIIDCPPALGILTINALVAADEVIVPIQCEYYALEGLGQLIKTIELVKNNLNKNLEISGFVMTMYDSRTKLASQVVEEVKRYFGEKVYKTIIPRNVRVSEAPSYGLPVIFYDPNCKGSLAYKNFTKEVINHGKKRIGEGT</sequence>
<dbReference type="InterPro" id="IPR027417">
    <property type="entry name" value="P-loop_NTPase"/>
</dbReference>
<name>X1LI56_9ZZZZ</name>
<evidence type="ECO:0000313" key="2">
    <source>
        <dbReference type="EMBL" id="GAI02040.1"/>
    </source>
</evidence>
<dbReference type="PANTHER" id="PTHR13696">
    <property type="entry name" value="P-LOOP CONTAINING NUCLEOSIDE TRIPHOSPHATE HYDROLASE"/>
    <property type="match status" value="1"/>
</dbReference>
<gene>
    <name evidence="2" type="ORF">S06H3_05436</name>
</gene>
<organism evidence="2">
    <name type="scientific">marine sediment metagenome</name>
    <dbReference type="NCBI Taxonomy" id="412755"/>
    <lineage>
        <taxon>unclassified sequences</taxon>
        <taxon>metagenomes</taxon>
        <taxon>ecological metagenomes</taxon>
    </lineage>
</organism>
<dbReference type="FunFam" id="3.40.50.300:FF:000285">
    <property type="entry name" value="Sporulation initiation inhibitor Soj"/>
    <property type="match status" value="1"/>
</dbReference>
<dbReference type="PANTHER" id="PTHR13696:SF52">
    <property type="entry name" value="PARA FAMILY PROTEIN CT_582"/>
    <property type="match status" value="1"/>
</dbReference>
<dbReference type="SUPFAM" id="SSF52540">
    <property type="entry name" value="P-loop containing nucleoside triphosphate hydrolases"/>
    <property type="match status" value="1"/>
</dbReference>
<protein>
    <recommendedName>
        <fullName evidence="1">AAA domain-containing protein</fullName>
    </recommendedName>
</protein>
<dbReference type="CDD" id="cd02042">
    <property type="entry name" value="ParAB_family"/>
    <property type="match status" value="1"/>
</dbReference>
<dbReference type="Gene3D" id="3.40.50.300">
    <property type="entry name" value="P-loop containing nucleotide triphosphate hydrolases"/>
    <property type="match status" value="1"/>
</dbReference>
<dbReference type="InterPro" id="IPR025669">
    <property type="entry name" value="AAA_dom"/>
</dbReference>